<protein>
    <submittedName>
        <fullName evidence="3">DUF881 domain-containing protein</fullName>
    </submittedName>
</protein>
<dbReference type="Proteomes" id="UP001597079">
    <property type="component" value="Unassembled WGS sequence"/>
</dbReference>
<gene>
    <name evidence="3" type="ORF">ACFSB2_21815</name>
</gene>
<evidence type="ECO:0000313" key="4">
    <source>
        <dbReference type="Proteomes" id="UP001597079"/>
    </source>
</evidence>
<dbReference type="Gene3D" id="3.30.70.1880">
    <property type="entry name" value="Protein of unknown function DUF881"/>
    <property type="match status" value="1"/>
</dbReference>
<keyword evidence="2" id="KW-0175">Coiled coil</keyword>
<keyword evidence="4" id="KW-1185">Reference proteome</keyword>
<dbReference type="RefSeq" id="WP_377945220.1">
    <property type="nucleotide sequence ID" value="NZ_JBHUCX010000092.1"/>
</dbReference>
<accession>A0ABW4JMJ3</accession>
<dbReference type="PANTHER" id="PTHR37313">
    <property type="entry name" value="UPF0749 PROTEIN RV1825"/>
    <property type="match status" value="1"/>
</dbReference>
<dbReference type="PANTHER" id="PTHR37313:SF2">
    <property type="entry name" value="UPF0749 PROTEIN YLXX"/>
    <property type="match status" value="1"/>
</dbReference>
<evidence type="ECO:0000313" key="3">
    <source>
        <dbReference type="EMBL" id="MFD1677314.1"/>
    </source>
</evidence>
<dbReference type="EMBL" id="JBHUCX010000092">
    <property type="protein sequence ID" value="MFD1677314.1"/>
    <property type="molecule type" value="Genomic_DNA"/>
</dbReference>
<dbReference type="Pfam" id="PF05949">
    <property type="entry name" value="DUF881"/>
    <property type="match status" value="1"/>
</dbReference>
<comment type="caution">
    <text evidence="3">The sequence shown here is derived from an EMBL/GenBank/DDBJ whole genome shotgun (WGS) entry which is preliminary data.</text>
</comment>
<evidence type="ECO:0000256" key="1">
    <source>
        <dbReference type="ARBA" id="ARBA00009108"/>
    </source>
</evidence>
<feature type="coiled-coil region" evidence="2">
    <location>
        <begin position="38"/>
        <end position="72"/>
    </location>
</feature>
<dbReference type="InterPro" id="IPR010273">
    <property type="entry name" value="DUF881"/>
</dbReference>
<organism evidence="3 4">
    <name type="scientific">Alicyclobacillus fodiniaquatilis</name>
    <dbReference type="NCBI Taxonomy" id="1661150"/>
    <lineage>
        <taxon>Bacteria</taxon>
        <taxon>Bacillati</taxon>
        <taxon>Bacillota</taxon>
        <taxon>Bacilli</taxon>
        <taxon>Bacillales</taxon>
        <taxon>Alicyclobacillaceae</taxon>
        <taxon>Alicyclobacillus</taxon>
    </lineage>
</organism>
<name>A0ABW4JMJ3_9BACL</name>
<evidence type="ECO:0000256" key="2">
    <source>
        <dbReference type="SAM" id="Coils"/>
    </source>
</evidence>
<reference evidence="4" key="1">
    <citation type="journal article" date="2019" name="Int. J. Syst. Evol. Microbiol.">
        <title>The Global Catalogue of Microorganisms (GCM) 10K type strain sequencing project: providing services to taxonomists for standard genome sequencing and annotation.</title>
        <authorList>
            <consortium name="The Broad Institute Genomics Platform"/>
            <consortium name="The Broad Institute Genome Sequencing Center for Infectious Disease"/>
            <person name="Wu L."/>
            <person name="Ma J."/>
        </authorList>
    </citation>
    <scope>NUCLEOTIDE SEQUENCE [LARGE SCALE GENOMIC DNA]</scope>
    <source>
        <strain evidence="4">CGMCC 1.12286</strain>
    </source>
</reference>
<sequence length="245" mass="25663">MPRRRIVWGVTAICVALGFMLSAQISSRPSYSGQSTSYIDLRTQVQEAAQEHQLLEDDISKARAQLDEYQAAGGSSSRLQQVLKGDEKSVEQEAGITPVSGPGIVITIQDAPTSVADPQAVATFQSEADQFIAEIVNDLFGNGATAISVNGHRLVTTSSIRMVSGLSGIGAVHVNGHPIAEPYVISAVGNIADMKAALTVNQLAELYPIMGESYQVATFSGAKGVKVPGYVGPLPGQYAKEGSGS</sequence>
<proteinExistence type="inferred from homology"/>
<comment type="similarity">
    <text evidence="1">Belongs to the UPF0749 family.</text>
</comment>